<protein>
    <submittedName>
        <fullName evidence="1">Uncharacterized protein</fullName>
    </submittedName>
</protein>
<sequence length="372" mass="42309">MPVDQKVFCWYRRMLSLEKEATHLLPVYRVFGDRSLAFKIFYHLPANDLRSLSWTSSDFLEMVRICLRKQFVWLLKRFSIPSSFIDVMRMNNIVLSGSAIFHIINPELVGRWAVDEVAVGDLDIYVRNGSLRAVMDFLDNIPGVICTVVYSNVEAGPTSLTVEQIFRDARSLYWLPGVSSVTRLMLQDQIYPYASHQVDVIESSTPTPLYPITQFSFTHLQNALSADGLIMLNPKHTFSFQSIIKPNLLVGYNKAHLPDKYRASFTKNTLRGFSIAFHAMDLPYESSHLCGTSFSCPQTLRNTEDRGTFFLPFSASAYKRRMEAKRVHCPTIMWRVGGDPCDAYKYPTGLASCSFLAPALNEQFDSILSSDQ</sequence>
<proteinExistence type="predicted"/>
<dbReference type="AlphaFoldDB" id="A0A0H2RNC3"/>
<gene>
    <name evidence="1" type="ORF">SCHPADRAFT_891992</name>
</gene>
<keyword evidence="2" id="KW-1185">Reference proteome</keyword>
<name>A0A0H2RNC3_9AGAM</name>
<accession>A0A0H2RNC3</accession>
<dbReference type="InParanoid" id="A0A0H2RNC3"/>
<dbReference type="Proteomes" id="UP000053477">
    <property type="component" value="Unassembled WGS sequence"/>
</dbReference>
<dbReference type="EMBL" id="KQ086013">
    <property type="protein sequence ID" value="KLO10928.1"/>
    <property type="molecule type" value="Genomic_DNA"/>
</dbReference>
<dbReference type="OrthoDB" id="3067340at2759"/>
<evidence type="ECO:0000313" key="2">
    <source>
        <dbReference type="Proteomes" id="UP000053477"/>
    </source>
</evidence>
<organism evidence="1 2">
    <name type="scientific">Schizopora paradoxa</name>
    <dbReference type="NCBI Taxonomy" id="27342"/>
    <lineage>
        <taxon>Eukaryota</taxon>
        <taxon>Fungi</taxon>
        <taxon>Dikarya</taxon>
        <taxon>Basidiomycota</taxon>
        <taxon>Agaricomycotina</taxon>
        <taxon>Agaricomycetes</taxon>
        <taxon>Hymenochaetales</taxon>
        <taxon>Schizoporaceae</taxon>
        <taxon>Schizopora</taxon>
    </lineage>
</organism>
<evidence type="ECO:0000313" key="1">
    <source>
        <dbReference type="EMBL" id="KLO10928.1"/>
    </source>
</evidence>
<reference evidence="1 2" key="1">
    <citation type="submission" date="2015-04" db="EMBL/GenBank/DDBJ databases">
        <title>Complete genome sequence of Schizopora paradoxa KUC8140, a cosmopolitan wood degrader in East Asia.</title>
        <authorList>
            <consortium name="DOE Joint Genome Institute"/>
            <person name="Min B."/>
            <person name="Park H."/>
            <person name="Jang Y."/>
            <person name="Kim J.-J."/>
            <person name="Kim K.H."/>
            <person name="Pangilinan J."/>
            <person name="Lipzen A."/>
            <person name="Riley R."/>
            <person name="Grigoriev I.V."/>
            <person name="Spatafora J.W."/>
            <person name="Choi I.-G."/>
        </authorList>
    </citation>
    <scope>NUCLEOTIDE SEQUENCE [LARGE SCALE GENOMIC DNA]</scope>
    <source>
        <strain evidence="1 2">KUC8140</strain>
    </source>
</reference>